<dbReference type="InterPro" id="IPR017871">
    <property type="entry name" value="ABC_transporter-like_CS"/>
</dbReference>
<dbReference type="Pfam" id="PF00005">
    <property type="entry name" value="ABC_tran"/>
    <property type="match status" value="1"/>
</dbReference>
<dbReference type="PANTHER" id="PTHR43776">
    <property type="entry name" value="TRANSPORT ATP-BINDING PROTEIN"/>
    <property type="match status" value="1"/>
</dbReference>
<dbReference type="KEGG" id="hpel:HZS54_02070"/>
<dbReference type="CDD" id="cd03257">
    <property type="entry name" value="ABC_NikE_OppD_transporters"/>
    <property type="match status" value="1"/>
</dbReference>
<evidence type="ECO:0000256" key="5">
    <source>
        <dbReference type="SAM" id="MobiDB-lite"/>
    </source>
</evidence>
<dbReference type="PROSITE" id="PS50893">
    <property type="entry name" value="ABC_TRANSPORTER_2"/>
    <property type="match status" value="1"/>
</dbReference>
<feature type="region of interest" description="Disordered" evidence="5">
    <location>
        <begin position="1"/>
        <end position="35"/>
    </location>
</feature>
<evidence type="ECO:0000259" key="6">
    <source>
        <dbReference type="PROSITE" id="PS50893"/>
    </source>
</evidence>
<dbReference type="PROSITE" id="PS00211">
    <property type="entry name" value="ABC_TRANSPORTER_1"/>
    <property type="match status" value="1"/>
</dbReference>
<evidence type="ECO:0000313" key="7">
    <source>
        <dbReference type="EMBL" id="QLH80488.1"/>
    </source>
</evidence>
<dbReference type="PANTHER" id="PTHR43776:SF7">
    <property type="entry name" value="D,D-DIPEPTIDE TRANSPORT ATP-BINDING PROTEIN DDPF-RELATED"/>
    <property type="match status" value="1"/>
</dbReference>
<dbReference type="GO" id="GO:0005524">
    <property type="term" value="F:ATP binding"/>
    <property type="evidence" value="ECO:0007669"/>
    <property type="project" value="UniProtKB-KW"/>
</dbReference>
<sequence>MSDPATSAAAGRDGTGDDRDAVATRNHPAAARGDPLVSVRDLRTYYDERTVLSRSPPVKAVDGVSLDLFEGETLGLVGESGCGKTTFGRTLVGLEDATGGTVEVEGRDVTDGGDADWQRRVGMVFQDPDESLNDRQTVGQIVREPLEAQGWPRLSVAVEGVPEATVSGSGPVVGGRVERGVGATADAGSSTGTADAQTVTGDPEDGPDLTVSLGRGTPEVSVRERLPLTADDVTVSVDRGERPTVSVRVEKSVAELRRDRAEELLARVGLSEEHVRRYPHQFSGGQRQRVGIARALALEPDFLVLDEPVSALDVSVQARIINLLEEIQDDLGLTYLFIAHDLSVVRHIADRVAVMYLGNVVELGPTESVFDDPRHPYTLSLLSAIPGSGSPWDGERVTLRGTPPSPRDPPSGCPFATRCPAKIRPDDPDLPEDTWRALDELRVVFRTRARSEDSVVERARALVGLPVDAEAIDDAVADLFGDGDLPPAVAPVVDEAVALAKGGDDRAAADRLREAFGSRCDDEAPDAYATGDGDRESRCLRCEDDYRGVAETVADRER</sequence>
<feature type="region of interest" description="Disordered" evidence="5">
    <location>
        <begin position="182"/>
        <end position="215"/>
    </location>
</feature>
<dbReference type="SUPFAM" id="SSF52540">
    <property type="entry name" value="P-loop containing nucleoside triphosphate hydrolases"/>
    <property type="match status" value="1"/>
</dbReference>
<dbReference type="AlphaFoldDB" id="A0A7D5T370"/>
<keyword evidence="8" id="KW-1185">Reference proteome</keyword>
<dbReference type="InterPro" id="IPR027417">
    <property type="entry name" value="P-loop_NTPase"/>
</dbReference>
<dbReference type="RefSeq" id="WP_179920316.1">
    <property type="nucleotide sequence ID" value="NZ_CP058909.1"/>
</dbReference>
<dbReference type="GeneID" id="56081337"/>
<comment type="similarity">
    <text evidence="1">Belongs to the ABC transporter superfamily.</text>
</comment>
<dbReference type="InterPro" id="IPR003593">
    <property type="entry name" value="AAA+_ATPase"/>
</dbReference>
<feature type="compositionally biased region" description="Low complexity" evidence="5">
    <location>
        <begin position="182"/>
        <end position="196"/>
    </location>
</feature>
<dbReference type="InterPro" id="IPR013563">
    <property type="entry name" value="Oligopep_ABC_C"/>
</dbReference>
<keyword evidence="3" id="KW-0547">Nucleotide-binding</keyword>
<keyword evidence="2" id="KW-0813">Transport</keyword>
<dbReference type="NCBIfam" id="TIGR01727">
    <property type="entry name" value="oligo_HPY"/>
    <property type="match status" value="1"/>
</dbReference>
<dbReference type="GO" id="GO:0055085">
    <property type="term" value="P:transmembrane transport"/>
    <property type="evidence" value="ECO:0007669"/>
    <property type="project" value="UniProtKB-ARBA"/>
</dbReference>
<dbReference type="InterPro" id="IPR003439">
    <property type="entry name" value="ABC_transporter-like_ATP-bd"/>
</dbReference>
<proteinExistence type="inferred from homology"/>
<accession>A0A7D5T370</accession>
<evidence type="ECO:0000256" key="4">
    <source>
        <dbReference type="ARBA" id="ARBA00022840"/>
    </source>
</evidence>
<dbReference type="SMART" id="SM00382">
    <property type="entry name" value="AAA"/>
    <property type="match status" value="1"/>
</dbReference>
<dbReference type="OrthoDB" id="18209at2157"/>
<reference evidence="7 8" key="1">
    <citation type="submission" date="2020-07" db="EMBL/GenBank/DDBJ databases">
        <title>Halosimplex litoreum sp. nov. and Halosimplex rubrum sp. nov., isolated from different salt environments.</title>
        <authorList>
            <person name="Cui H."/>
        </authorList>
    </citation>
    <scope>NUCLEOTIDE SEQUENCE [LARGE SCALE GENOMIC DNA]</scope>
    <source>
        <strain evidence="7 8">R2</strain>
    </source>
</reference>
<dbReference type="Pfam" id="PF08352">
    <property type="entry name" value="oligo_HPY"/>
    <property type="match status" value="1"/>
</dbReference>
<evidence type="ECO:0000256" key="2">
    <source>
        <dbReference type="ARBA" id="ARBA00022448"/>
    </source>
</evidence>
<dbReference type="Gene3D" id="3.40.50.300">
    <property type="entry name" value="P-loop containing nucleotide triphosphate hydrolases"/>
    <property type="match status" value="2"/>
</dbReference>
<feature type="compositionally biased region" description="Low complexity" evidence="5">
    <location>
        <begin position="1"/>
        <end position="12"/>
    </location>
</feature>
<dbReference type="Proteomes" id="UP000509346">
    <property type="component" value="Chromosome"/>
</dbReference>
<feature type="domain" description="ABC transporter" evidence="6">
    <location>
        <begin position="37"/>
        <end position="382"/>
    </location>
</feature>
<protein>
    <submittedName>
        <fullName evidence="7">ABC transporter ATP-binding protein</fullName>
    </submittedName>
</protein>
<dbReference type="InterPro" id="IPR050319">
    <property type="entry name" value="ABC_transp_ATP-bind"/>
</dbReference>
<organism evidence="7 8">
    <name type="scientific">Halosimplex pelagicum</name>
    <dbReference type="NCBI Taxonomy" id="869886"/>
    <lineage>
        <taxon>Archaea</taxon>
        <taxon>Methanobacteriati</taxon>
        <taxon>Methanobacteriota</taxon>
        <taxon>Stenosarchaea group</taxon>
        <taxon>Halobacteria</taxon>
        <taxon>Halobacteriales</taxon>
        <taxon>Haloarculaceae</taxon>
        <taxon>Halosimplex</taxon>
    </lineage>
</organism>
<evidence type="ECO:0000256" key="1">
    <source>
        <dbReference type="ARBA" id="ARBA00005417"/>
    </source>
</evidence>
<dbReference type="GO" id="GO:0016887">
    <property type="term" value="F:ATP hydrolysis activity"/>
    <property type="evidence" value="ECO:0007669"/>
    <property type="project" value="InterPro"/>
</dbReference>
<dbReference type="EMBL" id="CP058909">
    <property type="protein sequence ID" value="QLH80488.1"/>
    <property type="molecule type" value="Genomic_DNA"/>
</dbReference>
<evidence type="ECO:0000313" key="8">
    <source>
        <dbReference type="Proteomes" id="UP000509346"/>
    </source>
</evidence>
<keyword evidence="4 7" id="KW-0067">ATP-binding</keyword>
<gene>
    <name evidence="7" type="ORF">HZS54_02070</name>
</gene>
<name>A0A7D5T370_9EURY</name>
<evidence type="ECO:0000256" key="3">
    <source>
        <dbReference type="ARBA" id="ARBA00022741"/>
    </source>
</evidence>
<dbReference type="GO" id="GO:0015833">
    <property type="term" value="P:peptide transport"/>
    <property type="evidence" value="ECO:0007669"/>
    <property type="project" value="InterPro"/>
</dbReference>